<dbReference type="Pfam" id="PF08889">
    <property type="entry name" value="WbqC"/>
    <property type="match status" value="1"/>
</dbReference>
<dbReference type="PATRIC" id="fig|1173020.3.peg.4230"/>
<protein>
    <submittedName>
        <fullName evidence="1">WbqC-like protein</fullName>
    </submittedName>
</protein>
<dbReference type="EMBL" id="CP003600">
    <property type="protein sequence ID" value="AFY94667.1"/>
    <property type="molecule type" value="Genomic_DNA"/>
</dbReference>
<evidence type="ECO:0000313" key="2">
    <source>
        <dbReference type="Proteomes" id="UP000010366"/>
    </source>
</evidence>
<dbReference type="STRING" id="1173020.Cha6605_3689"/>
<dbReference type="OrthoDB" id="3611744at2"/>
<dbReference type="HOGENOM" id="CLU_079350_0_0_3"/>
<keyword evidence="2" id="KW-1185">Reference proteome</keyword>
<accession>K9UHT0</accession>
<sequence>MKKIVISQPMLFPWIGLFEQIRLADSYVHYDDVQFSKGSFVNRVQIKTVDGSKWLTVPLDGIKLGQEIREVRINDRQNWRESHLNLLKQVYAKALYKQDMLDLVSSVYSQPATTICDLSINSILAICKYFNLARSDKFLYSSRIGLEGTSSERVLDIVKYLDGNIYITGHGAKNYLDHFLFEESNINVEYMDYRKNTYPQLHGEFTPYVSTLDLIANVGTIGKEFINSETIYWKEAVK</sequence>
<dbReference type="InterPro" id="IPR014985">
    <property type="entry name" value="WbqC"/>
</dbReference>
<dbReference type="eggNOG" id="COG0224">
    <property type="taxonomic scope" value="Bacteria"/>
</dbReference>
<name>K9UHT0_CHAP6</name>
<proteinExistence type="predicted"/>
<reference evidence="1 2" key="1">
    <citation type="submission" date="2012-05" db="EMBL/GenBank/DDBJ databases">
        <title>Finished chromosome of genome of Chamaesiphon sp. PCC 6605.</title>
        <authorList>
            <consortium name="US DOE Joint Genome Institute"/>
            <person name="Gugger M."/>
            <person name="Coursin T."/>
            <person name="Rippka R."/>
            <person name="Tandeau De Marsac N."/>
            <person name="Huntemann M."/>
            <person name="Wei C.-L."/>
            <person name="Han J."/>
            <person name="Detter J.C."/>
            <person name="Han C."/>
            <person name="Tapia R."/>
            <person name="Chen A."/>
            <person name="Kyrpides N."/>
            <person name="Mavromatis K."/>
            <person name="Markowitz V."/>
            <person name="Szeto E."/>
            <person name="Ivanova N."/>
            <person name="Pagani I."/>
            <person name="Pati A."/>
            <person name="Goodwin L."/>
            <person name="Nordberg H.P."/>
            <person name="Cantor M.N."/>
            <person name="Hua S.X."/>
            <person name="Woyke T."/>
            <person name="Kerfeld C.A."/>
        </authorList>
    </citation>
    <scope>NUCLEOTIDE SEQUENCE [LARGE SCALE GENOMIC DNA]</scope>
    <source>
        <strain evidence="2">ATCC 27169 / PCC 6605</strain>
    </source>
</reference>
<dbReference type="Proteomes" id="UP000010366">
    <property type="component" value="Chromosome"/>
</dbReference>
<dbReference type="AlphaFoldDB" id="K9UHT0"/>
<gene>
    <name evidence="1" type="ORF">Cha6605_3689</name>
</gene>
<evidence type="ECO:0000313" key="1">
    <source>
        <dbReference type="EMBL" id="AFY94667.1"/>
    </source>
</evidence>
<dbReference type="KEGG" id="cmp:Cha6605_3689"/>
<dbReference type="RefSeq" id="WP_015160789.1">
    <property type="nucleotide sequence ID" value="NC_019697.1"/>
</dbReference>
<organism evidence="1 2">
    <name type="scientific">Chamaesiphon minutus (strain ATCC 27169 / PCC 6605)</name>
    <dbReference type="NCBI Taxonomy" id="1173020"/>
    <lineage>
        <taxon>Bacteria</taxon>
        <taxon>Bacillati</taxon>
        <taxon>Cyanobacteriota</taxon>
        <taxon>Cyanophyceae</taxon>
        <taxon>Gomontiellales</taxon>
        <taxon>Chamaesiphonaceae</taxon>
        <taxon>Chamaesiphon</taxon>
    </lineage>
</organism>